<feature type="transmembrane region" description="Helical" evidence="9">
    <location>
        <begin position="376"/>
        <end position="394"/>
    </location>
</feature>
<keyword evidence="4" id="KW-1003">Cell membrane</keyword>
<feature type="transmembrane region" description="Helical" evidence="9">
    <location>
        <begin position="79"/>
        <end position="98"/>
    </location>
</feature>
<keyword evidence="3" id="KW-0813">Transport</keyword>
<dbReference type="RefSeq" id="WP_200806632.1">
    <property type="nucleotide sequence ID" value="NZ_FXBB01000011.1"/>
</dbReference>
<evidence type="ECO:0000256" key="2">
    <source>
        <dbReference type="ARBA" id="ARBA00006434"/>
    </source>
</evidence>
<dbReference type="InterPro" id="IPR011849">
    <property type="entry name" value="Na/pantothenate_symporter"/>
</dbReference>
<dbReference type="PROSITE" id="PS50283">
    <property type="entry name" value="NA_SOLUT_SYMP_3"/>
    <property type="match status" value="1"/>
</dbReference>
<dbReference type="GO" id="GO:0015233">
    <property type="term" value="F:pantothenate transmembrane transporter activity"/>
    <property type="evidence" value="ECO:0007669"/>
    <property type="project" value="InterPro"/>
</dbReference>
<evidence type="ECO:0000256" key="9">
    <source>
        <dbReference type="SAM" id="Phobius"/>
    </source>
</evidence>
<evidence type="ECO:0000256" key="6">
    <source>
        <dbReference type="ARBA" id="ARBA00022989"/>
    </source>
</evidence>
<feature type="transmembrane region" description="Helical" evidence="9">
    <location>
        <begin position="322"/>
        <end position="340"/>
    </location>
</feature>
<feature type="transmembrane region" description="Helical" evidence="9">
    <location>
        <begin position="455"/>
        <end position="477"/>
    </location>
</feature>
<dbReference type="PROSITE" id="PS00456">
    <property type="entry name" value="NA_SOLUT_SYMP_1"/>
    <property type="match status" value="1"/>
</dbReference>
<keyword evidence="11" id="KW-1185">Reference proteome</keyword>
<reference evidence="11" key="1">
    <citation type="submission" date="2017-04" db="EMBL/GenBank/DDBJ databases">
        <authorList>
            <person name="Varghese N."/>
            <person name="Submissions S."/>
        </authorList>
    </citation>
    <scope>NUCLEOTIDE SEQUENCE [LARGE SCALE GENOMIC DNA]</scope>
    <source>
        <strain evidence="11">USBA 82</strain>
    </source>
</reference>
<evidence type="ECO:0000313" key="10">
    <source>
        <dbReference type="EMBL" id="SMG26370.1"/>
    </source>
</evidence>
<feature type="transmembrane region" description="Helical" evidence="9">
    <location>
        <begin position="47"/>
        <end position="67"/>
    </location>
</feature>
<dbReference type="NCBIfam" id="TIGR00813">
    <property type="entry name" value="sss"/>
    <property type="match status" value="1"/>
</dbReference>
<evidence type="ECO:0000256" key="1">
    <source>
        <dbReference type="ARBA" id="ARBA00004141"/>
    </source>
</evidence>
<dbReference type="PANTHER" id="PTHR48086">
    <property type="entry name" value="SODIUM/PROLINE SYMPORTER-RELATED"/>
    <property type="match status" value="1"/>
</dbReference>
<dbReference type="InterPro" id="IPR050277">
    <property type="entry name" value="Sodium:Solute_Symporter"/>
</dbReference>
<evidence type="ECO:0000313" key="11">
    <source>
        <dbReference type="Proteomes" id="UP000193355"/>
    </source>
</evidence>
<comment type="similarity">
    <text evidence="2 8">Belongs to the sodium:solute symporter (SSF) (TC 2.A.21) family.</text>
</comment>
<dbReference type="CDD" id="cd10327">
    <property type="entry name" value="SLC5sbd_PanF"/>
    <property type="match status" value="1"/>
</dbReference>
<dbReference type="InterPro" id="IPR001734">
    <property type="entry name" value="Na/solute_symporter"/>
</dbReference>
<feature type="transmembrane region" description="Helical" evidence="9">
    <location>
        <begin position="161"/>
        <end position="182"/>
    </location>
</feature>
<accession>A0A1X7JF69</accession>
<dbReference type="Pfam" id="PF00474">
    <property type="entry name" value="SSF"/>
    <property type="match status" value="1"/>
</dbReference>
<gene>
    <name evidence="10" type="ORF">SAMN06275492_11142</name>
</gene>
<keyword evidence="7 9" id="KW-0472">Membrane</keyword>
<keyword evidence="5 9" id="KW-0812">Transmembrane</keyword>
<dbReference type="Proteomes" id="UP000193355">
    <property type="component" value="Unassembled WGS sequence"/>
</dbReference>
<organism evidence="10 11">
    <name type="scientific">Dethiosulfovibrio salsuginis</name>
    <dbReference type="NCBI Taxonomy" id="561720"/>
    <lineage>
        <taxon>Bacteria</taxon>
        <taxon>Thermotogati</taxon>
        <taxon>Synergistota</taxon>
        <taxon>Synergistia</taxon>
        <taxon>Synergistales</taxon>
        <taxon>Dethiosulfovibrionaceae</taxon>
        <taxon>Dethiosulfovibrio</taxon>
    </lineage>
</organism>
<feature type="transmembrane region" description="Helical" evidence="9">
    <location>
        <begin position="276"/>
        <end position="302"/>
    </location>
</feature>
<sequence>MSDINYSVMIPVACYLVFIYAMAVICNRKLSKSDNFMEEYFIGSRGMGGFILAMTLVATYTSASSFIGGPGVAYKMGLGWVLLAMIQVPTAWLTLGVLGKKFAIISRRINAVTVNEVLRARYSSPWVVIVASISLLAFFVAAMTAQFIGGARLFQGMTGLSYNWGLGIFAATVVLYTTVGGFRAVALTDALQGVVMIIGTTALLIGIISAGGGMESVVLKLKTIDPSLITPYGPGGFISKPFILSFWVLVCFGIIGLPHTAVRCMGYTDSKSMHQAIVIGTFVVSFVMLGMHLCGALGRAIVPDITVGDTIMPLLSLKVLPPIIAGIFLAGPLAGVMSTIDSQLILASATIVKDLYVNYVNPKVFSEEGGLKKVKFLSLSSTAILGIIVFLAAVRPPELIVWINIFAFGGMQAAFLWPLVLGLYWRRANAQGALSSMVVGVGSYVYMVSKVKSFMGMNVIVPTLVIGLVVFVLVSLATRPTEESAIELFWG</sequence>
<comment type="subcellular location">
    <subcellularLocation>
        <location evidence="1">Membrane</location>
        <topology evidence="1">Multi-pass membrane protein</topology>
    </subcellularLocation>
</comment>
<keyword evidence="6 9" id="KW-1133">Transmembrane helix</keyword>
<feature type="transmembrane region" description="Helical" evidence="9">
    <location>
        <begin position="400"/>
        <end position="425"/>
    </location>
</feature>
<proteinExistence type="inferred from homology"/>
<feature type="transmembrane region" description="Helical" evidence="9">
    <location>
        <begin position="432"/>
        <end position="449"/>
    </location>
</feature>
<name>A0A1X7JF69_9BACT</name>
<feature type="transmembrane region" description="Helical" evidence="9">
    <location>
        <begin position="6"/>
        <end position="26"/>
    </location>
</feature>
<dbReference type="EMBL" id="FXBB01000011">
    <property type="protein sequence ID" value="SMG26370.1"/>
    <property type="molecule type" value="Genomic_DNA"/>
</dbReference>
<feature type="transmembrane region" description="Helical" evidence="9">
    <location>
        <begin position="194"/>
        <end position="214"/>
    </location>
</feature>
<dbReference type="STRING" id="561720.SAMN06275492_11142"/>
<dbReference type="NCBIfam" id="TIGR02119">
    <property type="entry name" value="panF"/>
    <property type="match status" value="1"/>
</dbReference>
<dbReference type="InterPro" id="IPR018212">
    <property type="entry name" value="Na/solute_symporter_CS"/>
</dbReference>
<evidence type="ECO:0000256" key="3">
    <source>
        <dbReference type="ARBA" id="ARBA00022448"/>
    </source>
</evidence>
<evidence type="ECO:0000256" key="7">
    <source>
        <dbReference type="ARBA" id="ARBA00023136"/>
    </source>
</evidence>
<feature type="transmembrane region" description="Helical" evidence="9">
    <location>
        <begin position="234"/>
        <end position="255"/>
    </location>
</feature>
<protein>
    <submittedName>
        <fullName evidence="10">Sodium/pantothenate symporter</fullName>
    </submittedName>
</protein>
<dbReference type="GO" id="GO:0005886">
    <property type="term" value="C:plasma membrane"/>
    <property type="evidence" value="ECO:0007669"/>
    <property type="project" value="TreeGrafter"/>
</dbReference>
<dbReference type="AlphaFoldDB" id="A0A1X7JF69"/>
<dbReference type="PANTHER" id="PTHR48086:SF4">
    <property type="entry name" value="SODIUM_PANTOTHENATE SYMPORTER"/>
    <property type="match status" value="1"/>
</dbReference>
<dbReference type="GO" id="GO:0036376">
    <property type="term" value="P:sodium ion export across plasma membrane"/>
    <property type="evidence" value="ECO:0007669"/>
    <property type="project" value="InterPro"/>
</dbReference>
<dbReference type="Gene3D" id="1.20.1730.10">
    <property type="entry name" value="Sodium/glucose cotransporter"/>
    <property type="match status" value="1"/>
</dbReference>
<dbReference type="GO" id="GO:0015081">
    <property type="term" value="F:sodium ion transmembrane transporter activity"/>
    <property type="evidence" value="ECO:0007669"/>
    <property type="project" value="InterPro"/>
</dbReference>
<evidence type="ECO:0000256" key="5">
    <source>
        <dbReference type="ARBA" id="ARBA00022692"/>
    </source>
</evidence>
<evidence type="ECO:0000256" key="4">
    <source>
        <dbReference type="ARBA" id="ARBA00022475"/>
    </source>
</evidence>
<evidence type="ECO:0000256" key="8">
    <source>
        <dbReference type="RuleBase" id="RU362091"/>
    </source>
</evidence>
<dbReference type="InterPro" id="IPR038377">
    <property type="entry name" value="Na/Glc_symporter_sf"/>
</dbReference>
<feature type="transmembrane region" description="Helical" evidence="9">
    <location>
        <begin position="126"/>
        <end position="149"/>
    </location>
</feature>